<reference evidence="1" key="2">
    <citation type="submission" date="2011-02" db="EMBL/GenBank/DDBJ databases">
        <authorList>
            <person name="MacLean D."/>
        </authorList>
    </citation>
    <scope>NUCLEOTIDE SEQUENCE</scope>
</reference>
<proteinExistence type="predicted"/>
<accession>F0WR74</accession>
<name>F0WR74_9STRA</name>
<sequence>MSVVKVTVDLGSNLDGSLFVRCFRVNNNTALQIDLIDGTLVWCITVDESHKPPALDISGMRYLHILESIFTVSSSISNDPKTNSGYLLHWNRSNSVLTLSQEVDYYDRKKLITTKFTALHLTPVSAKELNSYWNILLKEIVSHQLESKREREELEHVAEERKRVMLAKDETVKAALDAKAKLENHVFNAFINLLNAKKERIAQLESDSYKVRSKSS</sequence>
<organism evidence="1">
    <name type="scientific">Albugo laibachii Nc14</name>
    <dbReference type="NCBI Taxonomy" id="890382"/>
    <lineage>
        <taxon>Eukaryota</taxon>
        <taxon>Sar</taxon>
        <taxon>Stramenopiles</taxon>
        <taxon>Oomycota</taxon>
        <taxon>Peronosporomycetes</taxon>
        <taxon>Albuginales</taxon>
        <taxon>Albuginaceae</taxon>
        <taxon>Albugo</taxon>
    </lineage>
</organism>
<dbReference type="EMBL" id="FR824254">
    <property type="protein sequence ID" value="CCA23835.1"/>
    <property type="molecule type" value="Genomic_DNA"/>
</dbReference>
<protein>
    <submittedName>
        <fullName evidence="1">Uncharacterized protein AlNc14C209G8881</fullName>
    </submittedName>
</protein>
<dbReference type="AlphaFoldDB" id="F0WR74"/>
<dbReference type="SUPFAM" id="SSF58022">
    <property type="entry name" value="XRCC4, C-terminal oligomerization domain"/>
    <property type="match status" value="1"/>
</dbReference>
<dbReference type="HOGENOM" id="CLU_1279667_0_0_1"/>
<gene>
    <name evidence="1" type="primary">AlNc14C209G8881</name>
    <name evidence="1" type="ORF">ALNC14_099790</name>
</gene>
<evidence type="ECO:0000313" key="1">
    <source>
        <dbReference type="EMBL" id="CCA23835.1"/>
    </source>
</evidence>
<reference evidence="1" key="1">
    <citation type="journal article" date="2011" name="PLoS Biol.">
        <title>Gene gain and loss during evolution of obligate parasitism in the white rust pathogen of Arabidopsis thaliana.</title>
        <authorList>
            <person name="Kemen E."/>
            <person name="Gardiner A."/>
            <person name="Schultz-Larsen T."/>
            <person name="Kemen A.C."/>
            <person name="Balmuth A.L."/>
            <person name="Robert-Seilaniantz A."/>
            <person name="Bailey K."/>
            <person name="Holub E."/>
            <person name="Studholme D.J."/>
            <person name="Maclean D."/>
            <person name="Jones J.D."/>
        </authorList>
    </citation>
    <scope>NUCLEOTIDE SEQUENCE</scope>
</reference>